<dbReference type="PANTHER" id="PTHR30346">
    <property type="entry name" value="TRANSCRIPTIONAL DUAL REGULATOR HCAR-RELATED"/>
    <property type="match status" value="1"/>
</dbReference>
<protein>
    <submittedName>
        <fullName evidence="7">LysR family transcriptional regulator</fullName>
    </submittedName>
</protein>
<evidence type="ECO:0000256" key="2">
    <source>
        <dbReference type="ARBA" id="ARBA00023015"/>
    </source>
</evidence>
<dbReference type="GO" id="GO:0003677">
    <property type="term" value="F:DNA binding"/>
    <property type="evidence" value="ECO:0007669"/>
    <property type="project" value="UniProtKB-KW"/>
</dbReference>
<evidence type="ECO:0000256" key="3">
    <source>
        <dbReference type="ARBA" id="ARBA00023125"/>
    </source>
</evidence>
<dbReference type="GO" id="GO:0003700">
    <property type="term" value="F:DNA-binding transcription factor activity"/>
    <property type="evidence" value="ECO:0007669"/>
    <property type="project" value="InterPro"/>
</dbReference>
<organism evidence="7 8">
    <name type="scientific">Paracoccus onubensis</name>
    <dbReference type="NCBI Taxonomy" id="1675788"/>
    <lineage>
        <taxon>Bacteria</taxon>
        <taxon>Pseudomonadati</taxon>
        <taxon>Pseudomonadota</taxon>
        <taxon>Alphaproteobacteria</taxon>
        <taxon>Rhodobacterales</taxon>
        <taxon>Paracoccaceae</taxon>
        <taxon>Paracoccus</taxon>
    </lineage>
</organism>
<dbReference type="Proteomes" id="UP000284202">
    <property type="component" value="Unassembled WGS sequence"/>
</dbReference>
<dbReference type="FunFam" id="1.10.10.10:FF:000001">
    <property type="entry name" value="LysR family transcriptional regulator"/>
    <property type="match status" value="1"/>
</dbReference>
<keyword evidence="4" id="KW-0804">Transcription</keyword>
<dbReference type="Gene3D" id="1.10.10.10">
    <property type="entry name" value="Winged helix-like DNA-binding domain superfamily/Winged helix DNA-binding domain"/>
    <property type="match status" value="1"/>
</dbReference>
<dbReference type="Pfam" id="PF00126">
    <property type="entry name" value="HTH_1"/>
    <property type="match status" value="1"/>
</dbReference>
<keyword evidence="8" id="KW-1185">Reference proteome</keyword>
<dbReference type="InterPro" id="IPR036390">
    <property type="entry name" value="WH_DNA-bd_sf"/>
</dbReference>
<dbReference type="Gene3D" id="3.40.190.10">
    <property type="entry name" value="Periplasmic binding protein-like II"/>
    <property type="match status" value="2"/>
</dbReference>
<evidence type="ECO:0000313" key="7">
    <source>
        <dbReference type="EMBL" id="RJE87210.1"/>
    </source>
</evidence>
<proteinExistence type="inferred from homology"/>
<keyword evidence="3" id="KW-0238">DNA-binding</keyword>
<sequence>MTDLTWAVQMRHIRYVLAAADHGSFRKAAAILNIQESAISRRVRDLEAWLGTPLFIRNPGGVQLTPAGHQFVFHGRRTIAEIRSVQSEISTIGKGQTGKLHIGIFSSLASGFLSDLIQKFRTRHRAIHLCYVDGNSTGNIAAALRQQRLDVAFVIAPSRSEGCESRRLWNERLFAALPVGHPLARRIEIYLGSLTDETFIISDTPPGQEIHDHLIQRFATLGRRPIIRYQDVGRDNLMLLVALGHGVTLTSEATTGAYFPGVTYRPVIGETLSFSVMWSPKNTNPALHLLLDLARSMSEITGRSEVTSSSAGSRLIAAPSRSHDPSR</sequence>
<feature type="region of interest" description="Disordered" evidence="5">
    <location>
        <begin position="304"/>
        <end position="327"/>
    </location>
</feature>
<dbReference type="EMBL" id="QZCG01000003">
    <property type="protein sequence ID" value="RJE87210.1"/>
    <property type="molecule type" value="Genomic_DNA"/>
</dbReference>
<dbReference type="Pfam" id="PF03466">
    <property type="entry name" value="LysR_substrate"/>
    <property type="match status" value="1"/>
</dbReference>
<evidence type="ECO:0000256" key="4">
    <source>
        <dbReference type="ARBA" id="ARBA00023163"/>
    </source>
</evidence>
<evidence type="ECO:0000256" key="5">
    <source>
        <dbReference type="SAM" id="MobiDB-lite"/>
    </source>
</evidence>
<evidence type="ECO:0000256" key="1">
    <source>
        <dbReference type="ARBA" id="ARBA00009437"/>
    </source>
</evidence>
<dbReference type="InterPro" id="IPR005119">
    <property type="entry name" value="LysR_subst-bd"/>
</dbReference>
<dbReference type="InterPro" id="IPR000847">
    <property type="entry name" value="LysR_HTH_N"/>
</dbReference>
<evidence type="ECO:0000259" key="6">
    <source>
        <dbReference type="PROSITE" id="PS50931"/>
    </source>
</evidence>
<comment type="similarity">
    <text evidence="1">Belongs to the LysR transcriptional regulatory family.</text>
</comment>
<dbReference type="PANTHER" id="PTHR30346:SF0">
    <property type="entry name" value="HCA OPERON TRANSCRIPTIONAL ACTIVATOR HCAR"/>
    <property type="match status" value="1"/>
</dbReference>
<dbReference type="AlphaFoldDB" id="A0A418T261"/>
<keyword evidence="2" id="KW-0805">Transcription regulation</keyword>
<comment type="caution">
    <text evidence="7">The sequence shown here is derived from an EMBL/GenBank/DDBJ whole genome shotgun (WGS) entry which is preliminary data.</text>
</comment>
<feature type="domain" description="HTH lysR-type" evidence="6">
    <location>
        <begin position="8"/>
        <end position="65"/>
    </location>
</feature>
<dbReference type="InterPro" id="IPR036388">
    <property type="entry name" value="WH-like_DNA-bd_sf"/>
</dbReference>
<dbReference type="SUPFAM" id="SSF53850">
    <property type="entry name" value="Periplasmic binding protein-like II"/>
    <property type="match status" value="1"/>
</dbReference>
<dbReference type="GO" id="GO:0032993">
    <property type="term" value="C:protein-DNA complex"/>
    <property type="evidence" value="ECO:0007669"/>
    <property type="project" value="TreeGrafter"/>
</dbReference>
<name>A0A418T261_9RHOB</name>
<dbReference type="OrthoDB" id="7216893at2"/>
<dbReference type="PROSITE" id="PS50931">
    <property type="entry name" value="HTH_LYSR"/>
    <property type="match status" value="1"/>
</dbReference>
<reference evidence="8" key="1">
    <citation type="submission" date="2018-09" db="EMBL/GenBank/DDBJ databases">
        <title>Acidovorax cavernicola nov. sp. isolated from Gruta de las Maravillas (Aracena, Spain).</title>
        <authorList>
            <person name="Jurado V."/>
            <person name="Gutierrez-Patricio S."/>
            <person name="Gonzalez-Pimentel J.L."/>
            <person name="Miller A.Z."/>
            <person name="Laiz L."/>
            <person name="Saiz-Jimenez C."/>
        </authorList>
    </citation>
    <scope>NUCLEOTIDE SEQUENCE [LARGE SCALE GENOMIC DNA]</scope>
    <source>
        <strain evidence="8">1011MAR3C25</strain>
    </source>
</reference>
<dbReference type="CDD" id="cd08414">
    <property type="entry name" value="PBP2_LTTR_aromatics_like"/>
    <property type="match status" value="1"/>
</dbReference>
<accession>A0A418T261</accession>
<dbReference type="RefSeq" id="WP_119746750.1">
    <property type="nucleotide sequence ID" value="NZ_QZCG01000003.1"/>
</dbReference>
<dbReference type="SUPFAM" id="SSF46785">
    <property type="entry name" value="Winged helix' DNA-binding domain"/>
    <property type="match status" value="1"/>
</dbReference>
<gene>
    <name evidence="7" type="ORF">D3P04_05550</name>
</gene>
<evidence type="ECO:0000313" key="8">
    <source>
        <dbReference type="Proteomes" id="UP000284202"/>
    </source>
</evidence>
<dbReference type="PRINTS" id="PR00039">
    <property type="entry name" value="HTHLYSR"/>
</dbReference>